<dbReference type="InterPro" id="IPR017930">
    <property type="entry name" value="Myb_dom"/>
</dbReference>
<accession>A0AAD8GXB7</accession>
<keyword evidence="2" id="KW-0805">Transcription regulation</keyword>
<dbReference type="NCBIfam" id="TIGR01557">
    <property type="entry name" value="myb_SHAQKYF"/>
    <property type="match status" value="1"/>
</dbReference>
<dbReference type="InterPro" id="IPR001005">
    <property type="entry name" value="SANT/Myb"/>
</dbReference>
<keyword evidence="4" id="KW-0539">Nucleus</keyword>
<evidence type="ECO:0000313" key="7">
    <source>
        <dbReference type="EMBL" id="KAK1355721.1"/>
    </source>
</evidence>
<dbReference type="SMART" id="SM00717">
    <property type="entry name" value="SANT"/>
    <property type="match status" value="1"/>
</dbReference>
<dbReference type="GO" id="GO:0005634">
    <property type="term" value="C:nucleus"/>
    <property type="evidence" value="ECO:0007669"/>
    <property type="project" value="UniProtKB-SubCell"/>
</dbReference>
<dbReference type="Gene3D" id="1.10.10.60">
    <property type="entry name" value="Homeodomain-like"/>
    <property type="match status" value="1"/>
</dbReference>
<feature type="domain" description="HTH myb-type" evidence="6">
    <location>
        <begin position="80"/>
        <end position="136"/>
    </location>
</feature>
<dbReference type="GO" id="GO:0003677">
    <property type="term" value="F:DNA binding"/>
    <property type="evidence" value="ECO:0007669"/>
    <property type="project" value="InterPro"/>
</dbReference>
<evidence type="ECO:0000313" key="9">
    <source>
        <dbReference type="Proteomes" id="UP001237642"/>
    </source>
</evidence>
<dbReference type="PROSITE" id="PS50090">
    <property type="entry name" value="MYB_LIKE"/>
    <property type="match status" value="1"/>
</dbReference>
<dbReference type="SUPFAM" id="SSF46689">
    <property type="entry name" value="Homeodomain-like"/>
    <property type="match status" value="1"/>
</dbReference>
<reference evidence="7" key="1">
    <citation type="submission" date="2023-02" db="EMBL/GenBank/DDBJ databases">
        <title>Genome of toxic invasive species Heracleum sosnowskyi carries increased number of genes despite the absence of recent whole-genome duplications.</title>
        <authorList>
            <person name="Schelkunov M."/>
            <person name="Shtratnikova V."/>
            <person name="Makarenko M."/>
            <person name="Klepikova A."/>
            <person name="Omelchenko D."/>
            <person name="Novikova G."/>
            <person name="Obukhova E."/>
            <person name="Bogdanov V."/>
            <person name="Penin A."/>
            <person name="Logacheva M."/>
        </authorList>
    </citation>
    <scope>NUCLEOTIDE SEQUENCE</scope>
    <source>
        <strain evidence="7">Hsosn_3</strain>
        <tissue evidence="7">Leaf</tissue>
    </source>
</reference>
<evidence type="ECO:0000256" key="2">
    <source>
        <dbReference type="ARBA" id="ARBA00023015"/>
    </source>
</evidence>
<dbReference type="Pfam" id="PF00249">
    <property type="entry name" value="Myb_DNA-binding"/>
    <property type="match status" value="1"/>
</dbReference>
<proteinExistence type="predicted"/>
<dbReference type="AlphaFoldDB" id="A0AAD8GXB7"/>
<keyword evidence="3" id="KW-0804">Transcription</keyword>
<dbReference type="PANTHER" id="PTHR44042">
    <property type="entry name" value="DUPLICATED HOMEODOMAIN-LIKE SUPERFAMILY PROTEIN-RELATED"/>
    <property type="match status" value="1"/>
</dbReference>
<dbReference type="PROSITE" id="PS51294">
    <property type="entry name" value="HTH_MYB"/>
    <property type="match status" value="1"/>
</dbReference>
<evidence type="ECO:0000256" key="4">
    <source>
        <dbReference type="ARBA" id="ARBA00023242"/>
    </source>
</evidence>
<sequence length="169" mass="19676">MEESEDYGSEAFFERVAVLMPWKTIASIKLHHQILMEDLNWIKSSTGEFEDIIIKDNDDFEDTMVEEERLKEQVKEHTSRPKKRGVPWTMEEHWSFVMGVDICGKGDWKNISRYFVTSRTPTQVASHAQKFMKRQQKTGAEKHRTTINDIQCFCCDSSPCMFRSSGSLA</sequence>
<comment type="subcellular location">
    <subcellularLocation>
        <location evidence="1">Nucleus</location>
    </subcellularLocation>
</comment>
<dbReference type="InterPro" id="IPR009057">
    <property type="entry name" value="Homeodomain-like_sf"/>
</dbReference>
<dbReference type="PANTHER" id="PTHR44042:SF54">
    <property type="entry name" value="MYB-LIKE DNA-BINDING DOMAIN, SHAQKYF CLASS PROTEIN"/>
    <property type="match status" value="1"/>
</dbReference>
<evidence type="ECO:0000256" key="1">
    <source>
        <dbReference type="ARBA" id="ARBA00004123"/>
    </source>
</evidence>
<evidence type="ECO:0000256" key="3">
    <source>
        <dbReference type="ARBA" id="ARBA00023163"/>
    </source>
</evidence>
<protein>
    <submittedName>
        <fullName evidence="7">Uncharacterized protein</fullName>
    </submittedName>
</protein>
<comment type="caution">
    <text evidence="7">The sequence shown here is derived from an EMBL/GenBank/DDBJ whole genome shotgun (WGS) entry which is preliminary data.</text>
</comment>
<gene>
    <name evidence="7" type="ORF">POM88_048977</name>
    <name evidence="8" type="ORF">POM88_048980</name>
</gene>
<reference evidence="7" key="2">
    <citation type="submission" date="2023-05" db="EMBL/GenBank/DDBJ databases">
        <authorList>
            <person name="Schelkunov M.I."/>
        </authorList>
    </citation>
    <scope>NUCLEOTIDE SEQUENCE</scope>
    <source>
        <strain evidence="7">Hsosn_3</strain>
        <tissue evidence="7">Leaf</tissue>
    </source>
</reference>
<dbReference type="EMBL" id="JAUIZM010000011">
    <property type="protein sequence ID" value="KAK1355724.1"/>
    <property type="molecule type" value="Genomic_DNA"/>
</dbReference>
<keyword evidence="9" id="KW-1185">Reference proteome</keyword>
<dbReference type="InterPro" id="IPR006447">
    <property type="entry name" value="Myb_dom_plants"/>
</dbReference>
<dbReference type="Proteomes" id="UP001237642">
    <property type="component" value="Unassembled WGS sequence"/>
</dbReference>
<evidence type="ECO:0000313" key="8">
    <source>
        <dbReference type="EMBL" id="KAK1355724.1"/>
    </source>
</evidence>
<evidence type="ECO:0000259" key="5">
    <source>
        <dbReference type="PROSITE" id="PS50090"/>
    </source>
</evidence>
<dbReference type="CDD" id="cd00167">
    <property type="entry name" value="SANT"/>
    <property type="match status" value="1"/>
</dbReference>
<organism evidence="7 9">
    <name type="scientific">Heracleum sosnowskyi</name>
    <dbReference type="NCBI Taxonomy" id="360622"/>
    <lineage>
        <taxon>Eukaryota</taxon>
        <taxon>Viridiplantae</taxon>
        <taxon>Streptophyta</taxon>
        <taxon>Embryophyta</taxon>
        <taxon>Tracheophyta</taxon>
        <taxon>Spermatophyta</taxon>
        <taxon>Magnoliopsida</taxon>
        <taxon>eudicotyledons</taxon>
        <taxon>Gunneridae</taxon>
        <taxon>Pentapetalae</taxon>
        <taxon>asterids</taxon>
        <taxon>campanulids</taxon>
        <taxon>Apiales</taxon>
        <taxon>Apiaceae</taxon>
        <taxon>Apioideae</taxon>
        <taxon>apioid superclade</taxon>
        <taxon>Tordylieae</taxon>
        <taxon>Tordyliinae</taxon>
        <taxon>Heracleum</taxon>
    </lineage>
</organism>
<evidence type="ECO:0000259" key="6">
    <source>
        <dbReference type="PROSITE" id="PS51294"/>
    </source>
</evidence>
<feature type="domain" description="Myb-like" evidence="5">
    <location>
        <begin position="80"/>
        <end position="132"/>
    </location>
</feature>
<dbReference type="EMBL" id="JAUIZM010000011">
    <property type="protein sequence ID" value="KAK1355721.1"/>
    <property type="molecule type" value="Genomic_DNA"/>
</dbReference>
<name>A0AAD8GXB7_9APIA</name>